<dbReference type="PANTHER" id="PTHR16172">
    <property type="entry name" value="MAJOR FACILITATOR SUPERFAMILY DOMAIN-CONTAINING PROTEIN 6-LIKE"/>
    <property type="match status" value="1"/>
</dbReference>
<evidence type="ECO:0000256" key="1">
    <source>
        <dbReference type="ARBA" id="ARBA00004141"/>
    </source>
</evidence>
<feature type="transmembrane region" description="Helical" evidence="7">
    <location>
        <begin position="63"/>
        <end position="83"/>
    </location>
</feature>
<evidence type="ECO:0000259" key="8">
    <source>
        <dbReference type="Pfam" id="PF12832"/>
    </source>
</evidence>
<dbReference type="Proteomes" id="UP001162156">
    <property type="component" value="Unassembled WGS sequence"/>
</dbReference>
<evidence type="ECO:0000313" key="9">
    <source>
        <dbReference type="EMBL" id="KAJ8969651.1"/>
    </source>
</evidence>
<evidence type="ECO:0000256" key="3">
    <source>
        <dbReference type="ARBA" id="ARBA00022692"/>
    </source>
</evidence>
<evidence type="ECO:0000256" key="4">
    <source>
        <dbReference type="ARBA" id="ARBA00022989"/>
    </source>
</evidence>
<dbReference type="PANTHER" id="PTHR16172:SF2">
    <property type="entry name" value="MAJOR FACILITATOR SUPERFAMILY DOMAIN-CONTAINING PROTEIN 6"/>
    <property type="match status" value="1"/>
</dbReference>
<keyword evidence="5 7" id="KW-0472">Membrane</keyword>
<name>A0AAV8ZTF3_9CUCU</name>
<comment type="subcellular location">
    <subcellularLocation>
        <location evidence="1">Membrane</location>
        <topology evidence="1">Multi-pass membrane protein</topology>
    </subcellularLocation>
</comment>
<dbReference type="InterPro" id="IPR051717">
    <property type="entry name" value="MFS_MFSD6"/>
</dbReference>
<evidence type="ECO:0000256" key="6">
    <source>
        <dbReference type="SAM" id="MobiDB-lite"/>
    </source>
</evidence>
<sequence>MGHGITHAAVWAACCSYIAHNTPPELRSSAQGVLQGIHHGLGRGCGAVIGGIFVSSFGSTTTFRGYGLICLLVLAAFIFINFYRVDQGFVSDLPQTEDPRQVAEETSHLAPHGVPSNPIPRALSSTKLHELAQDGYGATYQMGQGGTLDIPGANPFKQANGSNDLQQQPRYTGFQVRSK</sequence>
<accession>A0AAV8ZTF3</accession>
<feature type="region of interest" description="Disordered" evidence="6">
    <location>
        <begin position="151"/>
        <end position="179"/>
    </location>
</feature>
<feature type="compositionally biased region" description="Polar residues" evidence="6">
    <location>
        <begin position="157"/>
        <end position="179"/>
    </location>
</feature>
<dbReference type="SUPFAM" id="SSF103473">
    <property type="entry name" value="MFS general substrate transporter"/>
    <property type="match status" value="1"/>
</dbReference>
<dbReference type="InterPro" id="IPR036259">
    <property type="entry name" value="MFS_trans_sf"/>
</dbReference>
<dbReference type="InterPro" id="IPR024989">
    <property type="entry name" value="MFS_assoc_dom"/>
</dbReference>
<comment type="similarity">
    <text evidence="2">Belongs to the major facilitator superfamily. MFSD6 family.</text>
</comment>
<dbReference type="EMBL" id="JANEYF010000490">
    <property type="protein sequence ID" value="KAJ8969651.1"/>
    <property type="molecule type" value="Genomic_DNA"/>
</dbReference>
<dbReference type="Pfam" id="PF12832">
    <property type="entry name" value="MFS_1_like"/>
    <property type="match status" value="1"/>
</dbReference>
<reference evidence="9" key="1">
    <citation type="journal article" date="2023" name="Insect Mol. Biol.">
        <title>Genome sequencing provides insights into the evolution of gene families encoding plant cell wall-degrading enzymes in longhorned beetles.</title>
        <authorList>
            <person name="Shin N.R."/>
            <person name="Okamura Y."/>
            <person name="Kirsch R."/>
            <person name="Pauchet Y."/>
        </authorList>
    </citation>
    <scope>NUCLEOTIDE SEQUENCE</scope>
    <source>
        <strain evidence="9">RBIC_L_NR</strain>
    </source>
</reference>
<comment type="caution">
    <text evidence="9">The sequence shown here is derived from an EMBL/GenBank/DDBJ whole genome shotgun (WGS) entry which is preliminary data.</text>
</comment>
<feature type="compositionally biased region" description="Basic and acidic residues" evidence="6">
    <location>
        <begin position="97"/>
        <end position="107"/>
    </location>
</feature>
<gene>
    <name evidence="9" type="ORF">NQ314_001653</name>
</gene>
<protein>
    <recommendedName>
        <fullName evidence="8">Major facilitator superfamily associated domain-containing protein</fullName>
    </recommendedName>
</protein>
<proteinExistence type="inferred from homology"/>
<evidence type="ECO:0000256" key="5">
    <source>
        <dbReference type="ARBA" id="ARBA00023136"/>
    </source>
</evidence>
<keyword evidence="10" id="KW-1185">Reference proteome</keyword>
<keyword evidence="4 7" id="KW-1133">Transmembrane helix</keyword>
<feature type="region of interest" description="Disordered" evidence="6">
    <location>
        <begin position="96"/>
        <end position="121"/>
    </location>
</feature>
<evidence type="ECO:0000256" key="2">
    <source>
        <dbReference type="ARBA" id="ARBA00005241"/>
    </source>
</evidence>
<feature type="domain" description="Major facilitator superfamily associated" evidence="8">
    <location>
        <begin position="3"/>
        <end position="64"/>
    </location>
</feature>
<evidence type="ECO:0000313" key="10">
    <source>
        <dbReference type="Proteomes" id="UP001162156"/>
    </source>
</evidence>
<organism evidence="9 10">
    <name type="scientific">Rhamnusium bicolor</name>
    <dbReference type="NCBI Taxonomy" id="1586634"/>
    <lineage>
        <taxon>Eukaryota</taxon>
        <taxon>Metazoa</taxon>
        <taxon>Ecdysozoa</taxon>
        <taxon>Arthropoda</taxon>
        <taxon>Hexapoda</taxon>
        <taxon>Insecta</taxon>
        <taxon>Pterygota</taxon>
        <taxon>Neoptera</taxon>
        <taxon>Endopterygota</taxon>
        <taxon>Coleoptera</taxon>
        <taxon>Polyphaga</taxon>
        <taxon>Cucujiformia</taxon>
        <taxon>Chrysomeloidea</taxon>
        <taxon>Cerambycidae</taxon>
        <taxon>Lepturinae</taxon>
        <taxon>Rhagiini</taxon>
        <taxon>Rhamnusium</taxon>
    </lineage>
</organism>
<keyword evidence="3 7" id="KW-0812">Transmembrane</keyword>
<evidence type="ECO:0000256" key="7">
    <source>
        <dbReference type="SAM" id="Phobius"/>
    </source>
</evidence>
<dbReference type="Gene3D" id="1.20.1250.20">
    <property type="entry name" value="MFS general substrate transporter like domains"/>
    <property type="match status" value="1"/>
</dbReference>
<dbReference type="GO" id="GO:0016020">
    <property type="term" value="C:membrane"/>
    <property type="evidence" value="ECO:0007669"/>
    <property type="project" value="UniProtKB-SubCell"/>
</dbReference>
<dbReference type="AlphaFoldDB" id="A0AAV8ZTF3"/>